<dbReference type="AlphaFoldDB" id="A0A192H4U7"/>
<reference evidence="3 4" key="1">
    <citation type="submission" date="2016-03" db="EMBL/GenBank/DDBJ databases">
        <title>Pediococcus and Lactobacillus from brewery environment - whole genome sequencing and assembly.</title>
        <authorList>
            <person name="Behr J."/>
            <person name="Geissler A.J."/>
            <person name="Vogel R.F."/>
        </authorList>
    </citation>
    <scope>NUCLEOTIDE SEQUENCE [LARGE SCALE GENOMIC DNA]</scope>
    <source>
        <strain evidence="3 4">TMW 1.1989</strain>
    </source>
</reference>
<evidence type="ECO:0000313" key="3">
    <source>
        <dbReference type="EMBL" id="ANK63268.1"/>
    </source>
</evidence>
<gene>
    <name evidence="3" type="ORF">AYR53_11110</name>
</gene>
<dbReference type="GO" id="GO:0009986">
    <property type="term" value="C:cell surface"/>
    <property type="evidence" value="ECO:0007669"/>
    <property type="project" value="UniProtKB-SubCell"/>
</dbReference>
<protein>
    <submittedName>
        <fullName evidence="3">Uncharacterized protein</fullName>
    </submittedName>
</protein>
<dbReference type="GeneID" id="42982809"/>
<proteinExistence type="predicted"/>
<dbReference type="GO" id="GO:0030420">
    <property type="term" value="P:establishment of competence for transformation"/>
    <property type="evidence" value="ECO:0007669"/>
    <property type="project" value="UniProtKB-KW"/>
</dbReference>
<dbReference type="KEGG" id="lbt:AYR52_06445"/>
<dbReference type="EMBL" id="CP014873">
    <property type="protein sequence ID" value="ANK63268.1"/>
    <property type="molecule type" value="Genomic_DNA"/>
</dbReference>
<dbReference type="STRING" id="375175.AYR53_11110"/>
<dbReference type="OrthoDB" id="2322555at2"/>
<evidence type="ECO:0000256" key="1">
    <source>
        <dbReference type="ARBA" id="ARBA00004241"/>
    </source>
</evidence>
<keyword evidence="2" id="KW-0178">Competence</keyword>
<name>A0A192H4U7_9LACO</name>
<evidence type="ECO:0000313" key="4">
    <source>
        <dbReference type="Proteomes" id="UP000078582"/>
    </source>
</evidence>
<accession>A0A192H4U7</accession>
<evidence type="ECO:0000256" key="2">
    <source>
        <dbReference type="ARBA" id="ARBA00023287"/>
    </source>
</evidence>
<comment type="subcellular location">
    <subcellularLocation>
        <location evidence="1">Cell surface</location>
    </subcellularLocation>
</comment>
<sequence length="135" mass="15664">MISHRGFTLIETVIVLAMTSLCITFPASQLRPFYYHRAETIFLNQFDQAWHYSLIKSAVERDRVQVSITQKQVLFRGKDSGWSHQIILPETMRALPQQFSLSNQGHVSPVKITFHSDYFKNNTVLKPQMGWGSYE</sequence>
<dbReference type="InterPro" id="IPR012902">
    <property type="entry name" value="N_methyl_site"/>
</dbReference>
<organism evidence="3 4">
    <name type="scientific">Loigolactobacillus backii</name>
    <dbReference type="NCBI Taxonomy" id="375175"/>
    <lineage>
        <taxon>Bacteria</taxon>
        <taxon>Bacillati</taxon>
        <taxon>Bacillota</taxon>
        <taxon>Bacilli</taxon>
        <taxon>Lactobacillales</taxon>
        <taxon>Lactobacillaceae</taxon>
        <taxon>Loigolactobacillus</taxon>
    </lineage>
</organism>
<keyword evidence="4" id="KW-1185">Reference proteome</keyword>
<dbReference type="NCBIfam" id="TIGR02532">
    <property type="entry name" value="IV_pilin_GFxxxE"/>
    <property type="match status" value="1"/>
</dbReference>
<dbReference type="RefSeq" id="WP_068225222.1">
    <property type="nucleotide sequence ID" value="NZ_CP014623.1"/>
</dbReference>
<dbReference type="Proteomes" id="UP000078582">
    <property type="component" value="Chromosome"/>
</dbReference>